<reference evidence="2" key="1">
    <citation type="submission" date="2018-06" db="EMBL/GenBank/DDBJ databases">
        <title>Whole genome analysis of phage vB_ApiM_fHyAci03 infecting Acinetobacter pittii.</title>
        <authorList>
            <person name="Kiljunen S."/>
            <person name="Wicklund A."/>
            <person name="Skurnik M."/>
        </authorList>
    </citation>
    <scope>NUCLEOTIDE SEQUENCE [LARGE SCALE GENOMIC DNA]</scope>
</reference>
<dbReference type="EMBL" id="MH460829">
    <property type="protein sequence ID" value="AXF40648.1"/>
    <property type="molecule type" value="Genomic_DNA"/>
</dbReference>
<dbReference type="InterPro" id="IPR023214">
    <property type="entry name" value="HAD_sf"/>
</dbReference>
<accession>A0A345AUR5</accession>
<proteinExistence type="predicted"/>
<dbReference type="SUPFAM" id="SSF56784">
    <property type="entry name" value="HAD-like"/>
    <property type="match status" value="1"/>
</dbReference>
<protein>
    <recommendedName>
        <fullName evidence="3">Polynucleotide kinase</fullName>
    </recommendedName>
</protein>
<organism evidence="1 2">
    <name type="scientific">Acinetobacter phage vB_ApiM_fHyAci03</name>
    <dbReference type="NCBI Taxonomy" id="2269366"/>
    <lineage>
        <taxon>Viruses</taxon>
        <taxon>Duplodnaviria</taxon>
        <taxon>Heunggongvirae</taxon>
        <taxon>Uroviricota</taxon>
        <taxon>Caudoviricetes</taxon>
        <taxon>Pantevenvirales</taxon>
        <taxon>Straboviridae</taxon>
        <taxon>Twarogvirinae</taxon>
        <taxon>Lazarusvirus</taxon>
        <taxon>Lazarusvirus fhyacithree</taxon>
    </lineage>
</organism>
<dbReference type="Gene3D" id="3.40.50.1000">
    <property type="entry name" value="HAD superfamily/HAD-like"/>
    <property type="match status" value="1"/>
</dbReference>
<gene>
    <name evidence="1" type="ORF">Ac3_079</name>
</gene>
<evidence type="ECO:0000313" key="1">
    <source>
        <dbReference type="EMBL" id="AXF40648.1"/>
    </source>
</evidence>
<sequence>MTGAKHFCIDIDNTITVWNDNRDYENFVPDQQMVDTINSLYDQGHTITLFTARGMKSVGPELIDSIILPPLIKNLKKIGLKYHHLITHKPVYDWIIDDKAMNPREFKDAFLKNELLSKQPYTPKVI</sequence>
<evidence type="ECO:0000313" key="2">
    <source>
        <dbReference type="Proteomes" id="UP000255697"/>
    </source>
</evidence>
<name>A0A345AUR5_9CAUD</name>
<dbReference type="Proteomes" id="UP000255697">
    <property type="component" value="Segment"/>
</dbReference>
<dbReference type="InterPro" id="IPR036412">
    <property type="entry name" value="HAD-like_sf"/>
</dbReference>
<keyword evidence="2" id="KW-1185">Reference proteome</keyword>
<evidence type="ECO:0008006" key="3">
    <source>
        <dbReference type="Google" id="ProtNLM"/>
    </source>
</evidence>